<dbReference type="GO" id="GO:0043130">
    <property type="term" value="F:ubiquitin binding"/>
    <property type="evidence" value="ECO:0007669"/>
    <property type="project" value="TreeGrafter"/>
</dbReference>
<evidence type="ECO:0000313" key="4">
    <source>
        <dbReference type="EMBL" id="KAG6729862.1"/>
    </source>
</evidence>
<organism evidence="4 5">
    <name type="scientific">Carya illinoinensis</name>
    <name type="common">Pecan</name>
    <dbReference type="NCBI Taxonomy" id="32201"/>
    <lineage>
        <taxon>Eukaryota</taxon>
        <taxon>Viridiplantae</taxon>
        <taxon>Streptophyta</taxon>
        <taxon>Embryophyta</taxon>
        <taxon>Tracheophyta</taxon>
        <taxon>Spermatophyta</taxon>
        <taxon>Magnoliopsida</taxon>
        <taxon>eudicotyledons</taxon>
        <taxon>Gunneridae</taxon>
        <taxon>Pentapetalae</taxon>
        <taxon>rosids</taxon>
        <taxon>fabids</taxon>
        <taxon>Fagales</taxon>
        <taxon>Juglandaceae</taxon>
        <taxon>Carya</taxon>
    </lineage>
</organism>
<dbReference type="Proteomes" id="UP000811246">
    <property type="component" value="Chromosome 1"/>
</dbReference>
<dbReference type="Pfam" id="PF00789">
    <property type="entry name" value="UBX"/>
    <property type="match status" value="1"/>
</dbReference>
<accession>A0A922K8M1</accession>
<dbReference type="SMART" id="SM00166">
    <property type="entry name" value="UBX"/>
    <property type="match status" value="1"/>
</dbReference>
<feature type="region of interest" description="Disordered" evidence="2">
    <location>
        <begin position="181"/>
        <end position="211"/>
    </location>
</feature>
<comment type="caution">
    <text evidence="4">The sequence shown here is derived from an EMBL/GenBank/DDBJ whole genome shotgun (WGS) entry which is preliminary data.</text>
</comment>
<evidence type="ECO:0000256" key="1">
    <source>
        <dbReference type="ARBA" id="ARBA00022786"/>
    </source>
</evidence>
<proteinExistence type="predicted"/>
<protein>
    <recommendedName>
        <fullName evidence="3">UBX domain-containing protein</fullName>
    </recommendedName>
</protein>
<dbReference type="CDD" id="cd01767">
    <property type="entry name" value="UBX"/>
    <property type="match status" value="1"/>
</dbReference>
<dbReference type="PROSITE" id="PS50033">
    <property type="entry name" value="UBX"/>
    <property type="match status" value="1"/>
</dbReference>
<evidence type="ECO:0000313" key="5">
    <source>
        <dbReference type="Proteomes" id="UP000811246"/>
    </source>
</evidence>
<dbReference type="InterPro" id="IPR003903">
    <property type="entry name" value="UIM_dom"/>
</dbReference>
<keyword evidence="1" id="KW-0833">Ubl conjugation pathway</keyword>
<feature type="compositionally biased region" description="Polar residues" evidence="2">
    <location>
        <begin position="282"/>
        <end position="295"/>
    </location>
</feature>
<gene>
    <name evidence="4" type="ORF">I3842_01G052300</name>
</gene>
<dbReference type="EMBL" id="CM031825">
    <property type="protein sequence ID" value="KAG6729862.1"/>
    <property type="molecule type" value="Genomic_DNA"/>
</dbReference>
<evidence type="ECO:0000259" key="3">
    <source>
        <dbReference type="PROSITE" id="PS50033"/>
    </source>
</evidence>
<feature type="compositionally biased region" description="Low complexity" evidence="2">
    <location>
        <begin position="255"/>
        <end position="271"/>
    </location>
</feature>
<feature type="domain" description="UBX" evidence="3">
    <location>
        <begin position="432"/>
        <end position="510"/>
    </location>
</feature>
<feature type="compositionally biased region" description="Polar residues" evidence="2">
    <location>
        <begin position="185"/>
        <end position="195"/>
    </location>
</feature>
<dbReference type="PANTHER" id="PTHR23322">
    <property type="entry name" value="FAS-ASSOCIATED PROTEIN"/>
    <property type="match status" value="1"/>
</dbReference>
<sequence length="514" mass="57105">MARPSQDAIDTFMAVTGVSESLALQKLEEHGGNLNEAINGHFGELNTHNASVSSENANYATSAAFQRNHPIQNGSRGLLPLLAAARSFKPSLLLDPNYRRDLYNRIRASAFNSRRPFISHSGPVGELPQHFNGANEQPYHLGPRQTEDVSGVSLSSDQGTHGNHIEEEMIQAAIEASKKDFERGYQNQQFSSPSDYSGIGLPQGQSHTEDDFSHAISLSLETAEREKAMREQQVINEDQDIGYYDLGIRNEKAKNSGSKVKPGSSSSCHSGAANMKQPLVSPGSNCNTTNSGNRPSHSKDGFQSEEWGEISSKELDEAVMLESALFGERPEELKSRFHDAPHLQRNQDKIFCHSVTHPPLASLTAQRFLREQQDVEYMASLMADREKEINALKEAESHSLKKEKSWNELLEEDLERSLAIKEALLPQEPAADDENVVTLLVRMPDGSRHGRRFLKSDKLQLLLDFIDVGRVVKPGTYRVVRPYPRHAFSFSDCSLSLGELGLTSKQEALFLELI</sequence>
<dbReference type="AlphaFoldDB" id="A0A922K8M1"/>
<dbReference type="CDD" id="cd14351">
    <property type="entry name" value="UBA_Ubx1_like"/>
    <property type="match status" value="1"/>
</dbReference>
<dbReference type="PANTHER" id="PTHR23322:SF55">
    <property type="entry name" value="PLANT UBX DOMAIN-CONTAINING PROTEIN 9"/>
    <property type="match status" value="1"/>
</dbReference>
<name>A0A922K8M1_CARIL</name>
<reference evidence="4" key="1">
    <citation type="submission" date="2021-01" db="EMBL/GenBank/DDBJ databases">
        <authorList>
            <person name="Lovell J.T."/>
            <person name="Bentley N."/>
            <person name="Bhattarai G."/>
            <person name="Jenkins J.W."/>
            <person name="Sreedasyam A."/>
            <person name="Alarcon Y."/>
            <person name="Bock C."/>
            <person name="Boston L."/>
            <person name="Carlson J."/>
            <person name="Cervantes K."/>
            <person name="Clermont K."/>
            <person name="Krom N."/>
            <person name="Kubenka K."/>
            <person name="Mamidi S."/>
            <person name="Mattison C."/>
            <person name="Monteros M."/>
            <person name="Pisani C."/>
            <person name="Plott C."/>
            <person name="Rajasekar S."/>
            <person name="Rhein H.S."/>
            <person name="Rohla C."/>
            <person name="Song M."/>
            <person name="Hilaire R.S."/>
            <person name="Shu S."/>
            <person name="Wells L."/>
            <person name="Wang X."/>
            <person name="Webber J."/>
            <person name="Heerema R.J."/>
            <person name="Klein P."/>
            <person name="Conner P."/>
            <person name="Grauke L."/>
            <person name="Grimwood J."/>
            <person name="Schmutz J."/>
            <person name="Randall J.J."/>
        </authorList>
    </citation>
    <scope>NUCLEOTIDE SEQUENCE</scope>
    <source>
        <tissue evidence="4">Leaf</tissue>
    </source>
</reference>
<dbReference type="InterPro" id="IPR001012">
    <property type="entry name" value="UBX_dom"/>
</dbReference>
<dbReference type="InterPro" id="IPR050730">
    <property type="entry name" value="UBX_domain-protein"/>
</dbReference>
<dbReference type="Pfam" id="PF14555">
    <property type="entry name" value="UBA_4"/>
    <property type="match status" value="1"/>
</dbReference>
<evidence type="ECO:0000256" key="2">
    <source>
        <dbReference type="SAM" id="MobiDB-lite"/>
    </source>
</evidence>
<feature type="region of interest" description="Disordered" evidence="2">
    <location>
        <begin position="253"/>
        <end position="305"/>
    </location>
</feature>
<dbReference type="PROSITE" id="PS50330">
    <property type="entry name" value="UIM"/>
    <property type="match status" value="1"/>
</dbReference>
<dbReference type="SMART" id="SM00726">
    <property type="entry name" value="UIM"/>
    <property type="match status" value="2"/>
</dbReference>